<dbReference type="OrthoDB" id="8456867at2"/>
<organism evidence="1 2">
    <name type="scientific">Mesorhizobium hungaricum</name>
    <dbReference type="NCBI Taxonomy" id="1566387"/>
    <lineage>
        <taxon>Bacteria</taxon>
        <taxon>Pseudomonadati</taxon>
        <taxon>Pseudomonadota</taxon>
        <taxon>Alphaproteobacteria</taxon>
        <taxon>Hyphomicrobiales</taxon>
        <taxon>Phyllobacteriaceae</taxon>
        <taxon>Mesorhizobium</taxon>
    </lineage>
</organism>
<name>A0A1C2DSK7_9HYPH</name>
<evidence type="ECO:0000313" key="1">
    <source>
        <dbReference type="EMBL" id="OCX17586.1"/>
    </source>
</evidence>
<sequence length="149" mass="16669">MGITYGDHLIDSGYFDITPEQEREIEAREECARQGIDPEEICADGGVTAWMVVDRERVADVLDPEVGFPSDDLLRCIHADIEIRGRKNPAFAVSVHHRNIVLSAVANALRCSHLLTWGEWLEHCDCRHHGDCDGSCTHPDPTKENARHG</sequence>
<evidence type="ECO:0000313" key="2">
    <source>
        <dbReference type="Proteomes" id="UP000094412"/>
    </source>
</evidence>
<keyword evidence="2" id="KW-1185">Reference proteome</keyword>
<dbReference type="Proteomes" id="UP000094412">
    <property type="component" value="Unassembled WGS sequence"/>
</dbReference>
<reference evidence="1 2" key="1">
    <citation type="submission" date="2016-08" db="EMBL/GenBank/DDBJ databases">
        <title>Whole genome sequence of Mesorhizobium sp. strain UASWS1009 isolated from industrial sewage.</title>
        <authorList>
            <person name="Crovadore J."/>
            <person name="Calmin G."/>
            <person name="Chablais R."/>
            <person name="Cochard B."/>
            <person name="Lefort F."/>
        </authorList>
    </citation>
    <scope>NUCLEOTIDE SEQUENCE [LARGE SCALE GENOMIC DNA]</scope>
    <source>
        <strain evidence="1 2">UASWS1009</strain>
    </source>
</reference>
<accession>A0A1C2DSK7</accession>
<gene>
    <name evidence="1" type="ORF">QV13_12570</name>
</gene>
<dbReference type="STRING" id="1566387.QV13_12570"/>
<protein>
    <submittedName>
        <fullName evidence="1">Uncharacterized protein</fullName>
    </submittedName>
</protein>
<dbReference type="RefSeq" id="WP_065997814.1">
    <property type="nucleotide sequence ID" value="NZ_MDEO01000032.1"/>
</dbReference>
<dbReference type="EMBL" id="MDEO01000032">
    <property type="protein sequence ID" value="OCX17586.1"/>
    <property type="molecule type" value="Genomic_DNA"/>
</dbReference>
<comment type="caution">
    <text evidence="1">The sequence shown here is derived from an EMBL/GenBank/DDBJ whole genome shotgun (WGS) entry which is preliminary data.</text>
</comment>
<proteinExistence type="predicted"/>
<dbReference type="AlphaFoldDB" id="A0A1C2DSK7"/>